<dbReference type="Pfam" id="PF09832">
    <property type="entry name" value="DUF2059"/>
    <property type="match status" value="1"/>
</dbReference>
<feature type="chain" id="PRO_5045575593" evidence="1">
    <location>
        <begin position="26"/>
        <end position="254"/>
    </location>
</feature>
<evidence type="ECO:0000313" key="4">
    <source>
        <dbReference type="Proteomes" id="UP001596977"/>
    </source>
</evidence>
<dbReference type="InterPro" id="IPR018637">
    <property type="entry name" value="DUF2059"/>
</dbReference>
<gene>
    <name evidence="3" type="ORF">ACFQ1E_01490</name>
</gene>
<dbReference type="EMBL" id="JBHTJG010000001">
    <property type="protein sequence ID" value="MFD0945005.1"/>
    <property type="molecule type" value="Genomic_DNA"/>
</dbReference>
<keyword evidence="1" id="KW-0732">Signal</keyword>
<keyword evidence="4" id="KW-1185">Reference proteome</keyword>
<reference evidence="4" key="1">
    <citation type="journal article" date="2019" name="Int. J. Syst. Evol. Microbiol.">
        <title>The Global Catalogue of Microorganisms (GCM) 10K type strain sequencing project: providing services to taxonomists for standard genome sequencing and annotation.</title>
        <authorList>
            <consortium name="The Broad Institute Genomics Platform"/>
            <consortium name="The Broad Institute Genome Sequencing Center for Infectious Disease"/>
            <person name="Wu L."/>
            <person name="Ma J."/>
        </authorList>
    </citation>
    <scope>NUCLEOTIDE SEQUENCE [LARGE SCALE GENOMIC DNA]</scope>
    <source>
        <strain evidence="4">CCUG 62982</strain>
    </source>
</reference>
<proteinExistence type="predicted"/>
<feature type="signal peptide" evidence="1">
    <location>
        <begin position="1"/>
        <end position="25"/>
    </location>
</feature>
<comment type="caution">
    <text evidence="3">The sequence shown here is derived from an EMBL/GenBank/DDBJ whole genome shotgun (WGS) entry which is preliminary data.</text>
</comment>
<evidence type="ECO:0000313" key="3">
    <source>
        <dbReference type="EMBL" id="MFD0945005.1"/>
    </source>
</evidence>
<evidence type="ECO:0000256" key="1">
    <source>
        <dbReference type="SAM" id="SignalP"/>
    </source>
</evidence>
<evidence type="ECO:0000259" key="2">
    <source>
        <dbReference type="Pfam" id="PF09832"/>
    </source>
</evidence>
<dbReference type="RefSeq" id="WP_264942725.1">
    <property type="nucleotide sequence ID" value="NZ_JAPDRA010000001.1"/>
</dbReference>
<dbReference type="Proteomes" id="UP001596977">
    <property type="component" value="Unassembled WGS sequence"/>
</dbReference>
<protein>
    <submittedName>
        <fullName evidence="3">DUF2059 domain-containing protein</fullName>
    </submittedName>
</protein>
<name>A0ABW3H0M7_9SPHN</name>
<accession>A0ABW3H0M7</accession>
<feature type="domain" description="DUF2059" evidence="2">
    <location>
        <begin position="115"/>
        <end position="144"/>
    </location>
</feature>
<sequence>MTMRALLCPLLAALAFVAAPAAAQAQGSPRAVPLKATPEALTLAAELSRITNDQAEVLAMLDVALDGSLPKALAADSTFQELEKLYPGIGAEFIGVMKPIIREYLIQEWPEYQRRSAEIYAKWLTPADLRVAIAFYSSPTGLKLRAAVAEGADFTELFSEQIASLGEAEITAKDLEKSLDPAIDKAASSLTPAERLEVMRFVRKVGPQKLARSNAEIMQMAAGWSSEMDPETEQKIEEAVLAMMARRMSGEKPQ</sequence>
<organism evidence="3 4">
    <name type="scientific">Sphingomonas canadensis</name>
    <dbReference type="NCBI Taxonomy" id="1219257"/>
    <lineage>
        <taxon>Bacteria</taxon>
        <taxon>Pseudomonadati</taxon>
        <taxon>Pseudomonadota</taxon>
        <taxon>Alphaproteobacteria</taxon>
        <taxon>Sphingomonadales</taxon>
        <taxon>Sphingomonadaceae</taxon>
        <taxon>Sphingomonas</taxon>
    </lineage>
</organism>